<dbReference type="Proteomes" id="UP001321473">
    <property type="component" value="Unassembled WGS sequence"/>
</dbReference>
<name>A0AAQ4EL59_AMBAM</name>
<dbReference type="EMBL" id="JARKHS020014130">
    <property type="protein sequence ID" value="KAK8775457.1"/>
    <property type="molecule type" value="Genomic_DNA"/>
</dbReference>
<organism evidence="1 2">
    <name type="scientific">Amblyomma americanum</name>
    <name type="common">Lone star tick</name>
    <dbReference type="NCBI Taxonomy" id="6943"/>
    <lineage>
        <taxon>Eukaryota</taxon>
        <taxon>Metazoa</taxon>
        <taxon>Ecdysozoa</taxon>
        <taxon>Arthropoda</taxon>
        <taxon>Chelicerata</taxon>
        <taxon>Arachnida</taxon>
        <taxon>Acari</taxon>
        <taxon>Parasitiformes</taxon>
        <taxon>Ixodida</taxon>
        <taxon>Ixodoidea</taxon>
        <taxon>Ixodidae</taxon>
        <taxon>Amblyomminae</taxon>
        <taxon>Amblyomma</taxon>
    </lineage>
</organism>
<reference evidence="1 2" key="1">
    <citation type="journal article" date="2023" name="Arcadia Sci">
        <title>De novo assembly of a long-read Amblyomma americanum tick genome.</title>
        <authorList>
            <person name="Chou S."/>
            <person name="Poskanzer K.E."/>
            <person name="Rollins M."/>
            <person name="Thuy-Boun P.S."/>
        </authorList>
    </citation>
    <scope>NUCLEOTIDE SEQUENCE [LARGE SCALE GENOMIC DNA]</scope>
    <source>
        <strain evidence="1">F_SG_1</strain>
        <tissue evidence="1">Salivary glands</tissue>
    </source>
</reference>
<dbReference type="Gene3D" id="3.40.50.150">
    <property type="entry name" value="Vaccinia Virus protein VP39"/>
    <property type="match status" value="1"/>
</dbReference>
<evidence type="ECO:0000313" key="1">
    <source>
        <dbReference type="EMBL" id="KAK8775457.1"/>
    </source>
</evidence>
<accession>A0AAQ4EL59</accession>
<dbReference type="AlphaFoldDB" id="A0AAQ4EL59"/>
<proteinExistence type="predicted"/>
<dbReference type="InterPro" id="IPR029063">
    <property type="entry name" value="SAM-dependent_MTases_sf"/>
</dbReference>
<sequence>MDVEKDVSEALASWGRFRRIFSFYHLESVRDKQRALENMRRLLWDYGGELFLMYRVQSNLKPLYKMLAKSGRWSEVAARQNVPKTVTFQGVNLCPPLKDYKAFHPKLPKGEKCAVPVCKMLEDAGFQVKQSKVLEANWRLSATENLDELIMGTSQVMHRVLPEQREQFIRDCAEAAAQVLPRSGDELIFSYTSFMAWAVVDPAKTGGDGNDSLAARFFWRRPMID</sequence>
<comment type="caution">
    <text evidence="1">The sequence shown here is derived from an EMBL/GenBank/DDBJ whole genome shotgun (WGS) entry which is preliminary data.</text>
</comment>
<evidence type="ECO:0000313" key="2">
    <source>
        <dbReference type="Proteomes" id="UP001321473"/>
    </source>
</evidence>
<gene>
    <name evidence="1" type="ORF">V5799_031200</name>
</gene>
<protein>
    <submittedName>
        <fullName evidence="1">Uncharacterized protein</fullName>
    </submittedName>
</protein>
<keyword evidence="2" id="KW-1185">Reference proteome</keyword>